<dbReference type="SUPFAM" id="SSF54001">
    <property type="entry name" value="Cysteine proteinases"/>
    <property type="match status" value="1"/>
</dbReference>
<reference evidence="3" key="1">
    <citation type="journal article" date="2024" name="Algal Res.">
        <title>Biochemical, toxicological and genomic investigation of a high-biomass producing Limnothrix strain isolated from Italian shallow drinking water reservoir.</title>
        <authorList>
            <person name="Simonazzi M."/>
            <person name="Shishido T.K."/>
            <person name="Delbaje E."/>
            <person name="Wahlsten M."/>
            <person name="Fewer D.P."/>
            <person name="Sivonen K."/>
            <person name="Pezzolesi L."/>
            <person name="Pistocchi R."/>
        </authorList>
    </citation>
    <scope>NUCLEOTIDE SEQUENCE [LARGE SCALE GENOMIC DNA]</scope>
    <source>
        <strain evidence="3">LRLZ20PSL1</strain>
    </source>
</reference>
<accession>A0ABW7CAY3</accession>
<comment type="caution">
    <text evidence="2">The sequence shown here is derived from an EMBL/GenBank/DDBJ whole genome shotgun (WGS) entry which is preliminary data.</text>
</comment>
<dbReference type="EMBL" id="JAZAQF010000028">
    <property type="protein sequence ID" value="MFG3817081.1"/>
    <property type="molecule type" value="Genomic_DNA"/>
</dbReference>
<dbReference type="InterPro" id="IPR038765">
    <property type="entry name" value="Papain-like_cys_pep_sf"/>
</dbReference>
<dbReference type="Gene3D" id="3.90.1720.10">
    <property type="entry name" value="endopeptidase domain like (from Nostoc punctiforme)"/>
    <property type="match status" value="1"/>
</dbReference>
<gene>
    <name evidence="2" type="ORF">VPK24_05490</name>
</gene>
<evidence type="ECO:0000313" key="2">
    <source>
        <dbReference type="EMBL" id="MFG3817081.1"/>
    </source>
</evidence>
<name>A0ABW7CAY3_9CYAN</name>
<evidence type="ECO:0008006" key="4">
    <source>
        <dbReference type="Google" id="ProtNLM"/>
    </source>
</evidence>
<keyword evidence="3" id="KW-1185">Reference proteome</keyword>
<evidence type="ECO:0000313" key="3">
    <source>
        <dbReference type="Proteomes" id="UP001604335"/>
    </source>
</evidence>
<feature type="compositionally biased region" description="Basic and acidic residues" evidence="1">
    <location>
        <begin position="60"/>
        <end position="76"/>
    </location>
</feature>
<organism evidence="2 3">
    <name type="scientific">Limnothrix redekei LRLZ20PSL1</name>
    <dbReference type="NCBI Taxonomy" id="3112953"/>
    <lineage>
        <taxon>Bacteria</taxon>
        <taxon>Bacillati</taxon>
        <taxon>Cyanobacteriota</taxon>
        <taxon>Cyanophyceae</taxon>
        <taxon>Pseudanabaenales</taxon>
        <taxon>Pseudanabaenaceae</taxon>
        <taxon>Limnothrix</taxon>
    </lineage>
</organism>
<dbReference type="Proteomes" id="UP001604335">
    <property type="component" value="Unassembled WGS sequence"/>
</dbReference>
<dbReference type="RefSeq" id="WP_393011138.1">
    <property type="nucleotide sequence ID" value="NZ_JAZAQF010000028.1"/>
</dbReference>
<feature type="compositionally biased region" description="Polar residues" evidence="1">
    <location>
        <begin position="77"/>
        <end position="88"/>
    </location>
</feature>
<protein>
    <recommendedName>
        <fullName evidence="4">Permuted papain-like amidase YaeF/Yiix C92 family enzyme</fullName>
    </recommendedName>
</protein>
<sequence>MNIAQYHEVCHQMRSGDVIAFAGADILSGTVRLSTQSTVSHVGAVFQPEFMINGPSRINVDGKQDSKQNAEVDSNSKVDQNPSASTTESQEHISLELASSLLEIDMLTTDQPEIYIIESHPLCFDKDTEIAKSGVQINKLSALMDGYDGQIWWLPLGEQHRSRLDLQKFTDFMRQSEKRAYDFVQAALAGLDILDEVGLTCAQEDHSSFFCSELIAAAFQAAGLIQGVNPSETTPIDLCRFPIYAEDYYLLWGDPIEIPGYNAAGFPSTLKD</sequence>
<evidence type="ECO:0000256" key="1">
    <source>
        <dbReference type="SAM" id="MobiDB-lite"/>
    </source>
</evidence>
<proteinExistence type="predicted"/>
<feature type="region of interest" description="Disordered" evidence="1">
    <location>
        <begin position="59"/>
        <end position="91"/>
    </location>
</feature>